<dbReference type="AlphaFoldDB" id="A0A9R1WGT5"/>
<evidence type="ECO:0000313" key="2">
    <source>
        <dbReference type="Proteomes" id="UP000235145"/>
    </source>
</evidence>
<comment type="caution">
    <text evidence="1">The sequence shown here is derived from an EMBL/GenBank/DDBJ whole genome shotgun (WGS) entry which is preliminary data.</text>
</comment>
<protein>
    <submittedName>
        <fullName evidence="1">Uncharacterized protein</fullName>
    </submittedName>
</protein>
<name>A0A9R1WGT5_LACSA</name>
<organism evidence="1 2">
    <name type="scientific">Lactuca sativa</name>
    <name type="common">Garden lettuce</name>
    <dbReference type="NCBI Taxonomy" id="4236"/>
    <lineage>
        <taxon>Eukaryota</taxon>
        <taxon>Viridiplantae</taxon>
        <taxon>Streptophyta</taxon>
        <taxon>Embryophyta</taxon>
        <taxon>Tracheophyta</taxon>
        <taxon>Spermatophyta</taxon>
        <taxon>Magnoliopsida</taxon>
        <taxon>eudicotyledons</taxon>
        <taxon>Gunneridae</taxon>
        <taxon>Pentapetalae</taxon>
        <taxon>asterids</taxon>
        <taxon>campanulids</taxon>
        <taxon>Asterales</taxon>
        <taxon>Asteraceae</taxon>
        <taxon>Cichorioideae</taxon>
        <taxon>Cichorieae</taxon>
        <taxon>Lactucinae</taxon>
        <taxon>Lactuca</taxon>
    </lineage>
</organism>
<accession>A0A9R1WGT5</accession>
<dbReference type="Proteomes" id="UP000235145">
    <property type="component" value="Unassembled WGS sequence"/>
</dbReference>
<sequence length="103" mass="11842">MGEYTTLPRVNMHELVLPVHDYRIGENLNPTKQNVGSKHTYAVQGFVYALRPSPWKGIRLWFHARPNCVCPSMVSLPRSNQLKPRMCMVKPSPCHSPLKYLKP</sequence>
<proteinExistence type="predicted"/>
<gene>
    <name evidence="1" type="ORF">LSAT_V11C200065000</name>
</gene>
<evidence type="ECO:0000313" key="1">
    <source>
        <dbReference type="EMBL" id="KAJ0222360.1"/>
    </source>
</evidence>
<keyword evidence="2" id="KW-1185">Reference proteome</keyword>
<reference evidence="1 2" key="1">
    <citation type="journal article" date="2017" name="Nat. Commun.">
        <title>Genome assembly with in vitro proximity ligation data and whole-genome triplication in lettuce.</title>
        <authorList>
            <person name="Reyes-Chin-Wo S."/>
            <person name="Wang Z."/>
            <person name="Yang X."/>
            <person name="Kozik A."/>
            <person name="Arikit S."/>
            <person name="Song C."/>
            <person name="Xia L."/>
            <person name="Froenicke L."/>
            <person name="Lavelle D.O."/>
            <person name="Truco M.J."/>
            <person name="Xia R."/>
            <person name="Zhu S."/>
            <person name="Xu C."/>
            <person name="Xu H."/>
            <person name="Xu X."/>
            <person name="Cox K."/>
            <person name="Korf I."/>
            <person name="Meyers B.C."/>
            <person name="Michelmore R.W."/>
        </authorList>
    </citation>
    <scope>NUCLEOTIDE SEQUENCE [LARGE SCALE GENOMIC DNA]</scope>
    <source>
        <strain evidence="2">cv. Salinas</strain>
        <tissue evidence="1">Seedlings</tissue>
    </source>
</reference>
<dbReference type="EMBL" id="NBSK02000002">
    <property type="protein sequence ID" value="KAJ0222360.1"/>
    <property type="molecule type" value="Genomic_DNA"/>
</dbReference>